<reference evidence="4 5" key="1">
    <citation type="submission" date="2019-07" db="EMBL/GenBank/DDBJ databases">
        <title>Genomes of Cafeteria roenbergensis.</title>
        <authorList>
            <person name="Fischer M.G."/>
            <person name="Hackl T."/>
            <person name="Roman M."/>
        </authorList>
    </citation>
    <scope>NUCLEOTIDE SEQUENCE [LARGE SCALE GENOMIC DNA]</scope>
    <source>
        <strain evidence="2 5">Cflag</strain>
        <strain evidence="3 4">RCC970-E3</strain>
    </source>
</reference>
<dbReference type="EMBL" id="VLTM01000004">
    <property type="protein sequence ID" value="KAA0167829.1"/>
    <property type="molecule type" value="Genomic_DNA"/>
</dbReference>
<feature type="compositionally biased region" description="Acidic residues" evidence="1">
    <location>
        <begin position="434"/>
        <end position="453"/>
    </location>
</feature>
<feature type="region of interest" description="Disordered" evidence="1">
    <location>
        <begin position="404"/>
        <end position="500"/>
    </location>
</feature>
<dbReference type="Proteomes" id="UP000324907">
    <property type="component" value="Unassembled WGS sequence"/>
</dbReference>
<name>A0A5A8E2R6_CAFRO</name>
<protein>
    <submittedName>
        <fullName evidence="3">Uncharacterized protein</fullName>
    </submittedName>
</protein>
<evidence type="ECO:0000313" key="4">
    <source>
        <dbReference type="Proteomes" id="UP000324907"/>
    </source>
</evidence>
<feature type="region of interest" description="Disordered" evidence="1">
    <location>
        <begin position="524"/>
        <end position="552"/>
    </location>
</feature>
<accession>A0A5A8E2R6</accession>
<evidence type="ECO:0000313" key="2">
    <source>
        <dbReference type="EMBL" id="KAA0167829.1"/>
    </source>
</evidence>
<dbReference type="Proteomes" id="UP000325113">
    <property type="component" value="Unassembled WGS sequence"/>
</dbReference>
<feature type="compositionally biased region" description="Low complexity" evidence="1">
    <location>
        <begin position="525"/>
        <end position="549"/>
    </location>
</feature>
<proteinExistence type="predicted"/>
<evidence type="ECO:0000256" key="1">
    <source>
        <dbReference type="SAM" id="MobiDB-lite"/>
    </source>
</evidence>
<sequence>MLGAAVVCRFPLAGEVEGRLSAGGPAASRLAMGDAGLGQGYLAALVASGPSVGVCGVPIAAASRDAEAMVRDGRVPLSSSDSRCTAPAPCPRLRVAAAGPAGMTADAEVQAVSGRFRCDGAFAAAAVDDAGGVRLWRAGLSLDKEAPGAAPNVSVTASGVGWQPDSEGFGQSFASVDLAAGAELEGAPLCAATCHFESRRAHILRAGPTGAIEVVRSFASTDAPLASVFLSSQQPGKRAQAGAPAAPESPAHAAAAGLTPIAVAEGGCVSLFDPRVSERGGRVARVTVINGGGRVASLHTEAGLLLAAGTGSLVRVLDPRSLRSVGRWTAPAKAGIRAVRIAGAPWAATKAASAPGAATAQALAFAAGGDSDVFSGLIDVVSLPAGATVARSARAVGVPTAADRAVSDAGPGADGGAAQPSSAATAARAHADVDDVDDEDDVGADGEPYEPEEAPPKRLRESPPSPARGAAEPESGSARPERKAVGSGPPGGATGRLGLRQSSGYRGAAAWAGIDVPVVPDWSETATSASSSSSSSSSSSAAASGAAAGLPARSRRVLATLGDDGALWVVADPSNMLPSAILPESA</sequence>
<evidence type="ECO:0000313" key="3">
    <source>
        <dbReference type="EMBL" id="KAA0171628.1"/>
    </source>
</evidence>
<dbReference type="EMBL" id="VLTL01000005">
    <property type="protein sequence ID" value="KAA0171628.1"/>
    <property type="molecule type" value="Genomic_DNA"/>
</dbReference>
<feature type="compositionally biased region" description="Low complexity" evidence="1">
    <location>
        <begin position="407"/>
        <end position="428"/>
    </location>
</feature>
<comment type="caution">
    <text evidence="3">The sequence shown here is derived from an EMBL/GenBank/DDBJ whole genome shotgun (WGS) entry which is preliminary data.</text>
</comment>
<dbReference type="AlphaFoldDB" id="A0A5A8E2R6"/>
<gene>
    <name evidence="3" type="ORF">FNF28_00561</name>
    <name evidence="2" type="ORF">FNF31_00764</name>
</gene>
<organism evidence="3 4">
    <name type="scientific">Cafeteria roenbergensis</name>
    <name type="common">Marine flagellate</name>
    <dbReference type="NCBI Taxonomy" id="33653"/>
    <lineage>
        <taxon>Eukaryota</taxon>
        <taxon>Sar</taxon>
        <taxon>Stramenopiles</taxon>
        <taxon>Bigyra</taxon>
        <taxon>Opalozoa</taxon>
        <taxon>Bicosoecida</taxon>
        <taxon>Cafeteriaceae</taxon>
        <taxon>Cafeteria</taxon>
    </lineage>
</organism>
<evidence type="ECO:0000313" key="5">
    <source>
        <dbReference type="Proteomes" id="UP000325113"/>
    </source>
</evidence>